<proteinExistence type="predicted"/>
<keyword evidence="1" id="KW-0812">Transmembrane</keyword>
<evidence type="ECO:0000313" key="3">
    <source>
        <dbReference type="Proteomes" id="UP001279734"/>
    </source>
</evidence>
<keyword evidence="1" id="KW-1133">Transmembrane helix</keyword>
<name>A0AAD3TA03_NEPGR</name>
<accession>A0AAD3TA03</accession>
<organism evidence="2 3">
    <name type="scientific">Nepenthes gracilis</name>
    <name type="common">Slender pitcher plant</name>
    <dbReference type="NCBI Taxonomy" id="150966"/>
    <lineage>
        <taxon>Eukaryota</taxon>
        <taxon>Viridiplantae</taxon>
        <taxon>Streptophyta</taxon>
        <taxon>Embryophyta</taxon>
        <taxon>Tracheophyta</taxon>
        <taxon>Spermatophyta</taxon>
        <taxon>Magnoliopsida</taxon>
        <taxon>eudicotyledons</taxon>
        <taxon>Gunneridae</taxon>
        <taxon>Pentapetalae</taxon>
        <taxon>Caryophyllales</taxon>
        <taxon>Nepenthaceae</taxon>
        <taxon>Nepenthes</taxon>
    </lineage>
</organism>
<keyword evidence="3" id="KW-1185">Reference proteome</keyword>
<reference evidence="2" key="1">
    <citation type="submission" date="2023-05" db="EMBL/GenBank/DDBJ databases">
        <title>Nepenthes gracilis genome sequencing.</title>
        <authorList>
            <person name="Fukushima K."/>
        </authorList>
    </citation>
    <scope>NUCLEOTIDE SEQUENCE</scope>
    <source>
        <strain evidence="2">SING2019-196</strain>
    </source>
</reference>
<evidence type="ECO:0000256" key="1">
    <source>
        <dbReference type="SAM" id="Phobius"/>
    </source>
</evidence>
<feature type="transmembrane region" description="Helical" evidence="1">
    <location>
        <begin position="46"/>
        <end position="69"/>
    </location>
</feature>
<keyword evidence="1" id="KW-0472">Membrane</keyword>
<dbReference type="Proteomes" id="UP001279734">
    <property type="component" value="Unassembled WGS sequence"/>
</dbReference>
<sequence length="81" mass="8542">MSWLIYGFAIIAASDLTFLGVVVLLSVLFFLLNLMQSGLDLVARQLVGLAAGASKAVAPIVARLAWSWVFPSSSGSFSLVP</sequence>
<dbReference type="EMBL" id="BSYO01000029">
    <property type="protein sequence ID" value="GMH25388.1"/>
    <property type="molecule type" value="Genomic_DNA"/>
</dbReference>
<comment type="caution">
    <text evidence="2">The sequence shown here is derived from an EMBL/GenBank/DDBJ whole genome shotgun (WGS) entry which is preliminary data.</text>
</comment>
<gene>
    <name evidence="2" type="ORF">Nepgr_027231</name>
</gene>
<protein>
    <submittedName>
        <fullName evidence="2">Uncharacterized protein</fullName>
    </submittedName>
</protein>
<dbReference type="AlphaFoldDB" id="A0AAD3TA03"/>
<evidence type="ECO:0000313" key="2">
    <source>
        <dbReference type="EMBL" id="GMH25388.1"/>
    </source>
</evidence>
<feature type="transmembrane region" description="Helical" evidence="1">
    <location>
        <begin position="6"/>
        <end position="34"/>
    </location>
</feature>